<dbReference type="EMBL" id="JEMC01003142">
    <property type="protein sequence ID" value="KYF83389.1"/>
    <property type="molecule type" value="Genomic_DNA"/>
</dbReference>
<dbReference type="InterPro" id="IPR029044">
    <property type="entry name" value="Nucleotide-diphossugar_trans"/>
</dbReference>
<dbReference type="Pfam" id="PF12804">
    <property type="entry name" value="NTP_transf_3"/>
    <property type="match status" value="1"/>
</dbReference>
<reference evidence="6 7" key="1">
    <citation type="submission" date="2014-02" db="EMBL/GenBank/DDBJ databases">
        <title>The small core and large imbalanced accessory genome model reveals a collaborative survival strategy of Sorangium cellulosum strains in nature.</title>
        <authorList>
            <person name="Han K."/>
            <person name="Peng R."/>
            <person name="Blom J."/>
            <person name="Li Y.-Z."/>
        </authorList>
    </citation>
    <scope>NUCLEOTIDE SEQUENCE [LARGE SCALE GENOMIC DNA]</scope>
    <source>
        <strain evidence="5 6">So0149</strain>
        <strain evidence="4 7">So0157-18</strain>
    </source>
</reference>
<protein>
    <submittedName>
        <fullName evidence="5">Sugar nucleotidyltransferase</fullName>
    </submittedName>
</protein>
<proteinExistence type="predicted"/>
<evidence type="ECO:0000313" key="5">
    <source>
        <dbReference type="EMBL" id="KYF83389.1"/>
    </source>
</evidence>
<evidence type="ECO:0000313" key="4">
    <source>
        <dbReference type="EMBL" id="KYF50911.1"/>
    </source>
</evidence>
<keyword evidence="2" id="KW-0548">Nucleotidyltransferase</keyword>
<dbReference type="CDD" id="cd02523">
    <property type="entry name" value="PC_cytidylyltransferase"/>
    <property type="match status" value="1"/>
</dbReference>
<accession>A0A150S4U6</accession>
<dbReference type="SUPFAM" id="SSF53448">
    <property type="entry name" value="Nucleotide-diphospho-sugar transferases"/>
    <property type="match status" value="1"/>
</dbReference>
<dbReference type="EMBL" id="JELX01003935">
    <property type="protein sequence ID" value="KYF50911.1"/>
    <property type="molecule type" value="Genomic_DNA"/>
</dbReference>
<dbReference type="Proteomes" id="UP000075515">
    <property type="component" value="Unassembled WGS sequence"/>
</dbReference>
<evidence type="ECO:0000259" key="3">
    <source>
        <dbReference type="Pfam" id="PF12804"/>
    </source>
</evidence>
<dbReference type="PANTHER" id="PTHR43584:SF8">
    <property type="entry name" value="N-ACETYLMURAMATE ALPHA-1-PHOSPHATE URIDYLYLTRANSFERASE"/>
    <property type="match status" value="1"/>
</dbReference>
<dbReference type="Gene3D" id="3.90.550.10">
    <property type="entry name" value="Spore Coat Polysaccharide Biosynthesis Protein SpsA, Chain A"/>
    <property type="match status" value="1"/>
</dbReference>
<dbReference type="InterPro" id="IPR025877">
    <property type="entry name" value="MobA-like_NTP_Trfase"/>
</dbReference>
<evidence type="ECO:0000256" key="1">
    <source>
        <dbReference type="ARBA" id="ARBA00022679"/>
    </source>
</evidence>
<dbReference type="PANTHER" id="PTHR43584">
    <property type="entry name" value="NUCLEOTIDYL TRANSFERASE"/>
    <property type="match status" value="1"/>
</dbReference>
<organism evidence="5 6">
    <name type="scientific">Sorangium cellulosum</name>
    <name type="common">Polyangium cellulosum</name>
    <dbReference type="NCBI Taxonomy" id="56"/>
    <lineage>
        <taxon>Bacteria</taxon>
        <taxon>Pseudomonadati</taxon>
        <taxon>Myxococcota</taxon>
        <taxon>Polyangia</taxon>
        <taxon>Polyangiales</taxon>
        <taxon>Polyangiaceae</taxon>
        <taxon>Sorangium</taxon>
    </lineage>
</organism>
<dbReference type="Proteomes" id="UP000075604">
    <property type="component" value="Unassembled WGS sequence"/>
</dbReference>
<dbReference type="AlphaFoldDB" id="A0A150S4U6"/>
<evidence type="ECO:0000313" key="7">
    <source>
        <dbReference type="Proteomes" id="UP000075604"/>
    </source>
</evidence>
<feature type="domain" description="MobA-like NTP transferase" evidence="3">
    <location>
        <begin position="3"/>
        <end position="121"/>
    </location>
</feature>
<evidence type="ECO:0000313" key="6">
    <source>
        <dbReference type="Proteomes" id="UP000075515"/>
    </source>
</evidence>
<keyword evidence="1 5" id="KW-0808">Transferase</keyword>
<comment type="caution">
    <text evidence="5">The sequence shown here is derived from an EMBL/GenBank/DDBJ whole genome shotgun (WGS) entry which is preliminary data.</text>
</comment>
<evidence type="ECO:0000256" key="2">
    <source>
        <dbReference type="ARBA" id="ARBA00022695"/>
    </source>
</evidence>
<gene>
    <name evidence="4" type="ORF">BE04_01135</name>
    <name evidence="5" type="ORF">BE18_15090</name>
</gene>
<dbReference type="GO" id="GO:0016779">
    <property type="term" value="F:nucleotidyltransferase activity"/>
    <property type="evidence" value="ECO:0007669"/>
    <property type="project" value="UniProtKB-KW"/>
</dbReference>
<dbReference type="InterPro" id="IPR050065">
    <property type="entry name" value="GlmU-like"/>
</dbReference>
<sequence length="235" mass="25837">MRAILLAAGRGRRIGRDAPKCLISIEGKTLLERHLVNLAESGVAELTIVVGFRREMIEEALASLRAPLTIELVENPRFVHGSIVSLHVAADRLSGGGLWMDADVLYPAALLRRLVSSPHENCLLVDAGSEESGEEMMVGVRAGRVLKIARRVGKEWDLAGETVGFAKVGPQGGRVMQRLLEEEVSAGRLDQEYEAAMDRAFQEVPFGIERVDDLPWTEIDFEEDVEKARRLASAL</sequence>
<name>A0A150S4U6_SORCE</name>